<feature type="compositionally biased region" description="Low complexity" evidence="2">
    <location>
        <begin position="1"/>
        <end position="20"/>
    </location>
</feature>
<dbReference type="EMBL" id="JBDFQZ010000002">
    <property type="protein sequence ID" value="KAK9748361.1"/>
    <property type="molecule type" value="Genomic_DNA"/>
</dbReference>
<feature type="compositionally biased region" description="Low complexity" evidence="2">
    <location>
        <begin position="47"/>
        <end position="85"/>
    </location>
</feature>
<evidence type="ECO:0000256" key="2">
    <source>
        <dbReference type="SAM" id="MobiDB-lite"/>
    </source>
</evidence>
<dbReference type="GO" id="GO:0008017">
    <property type="term" value="F:microtubule binding"/>
    <property type="evidence" value="ECO:0007669"/>
    <property type="project" value="TreeGrafter"/>
</dbReference>
<sequence>MVVAGTPTPTTTIHKTTPFTSRFTSETTNNGGFPAHHRRPKSREVSSRYLSTSSSSSTSNSSAASSTPSRRCPSPMPSRPRSSSAALGESPAVKRPQSAERRRPTTPKARIQGEMSSAAAKLLVSSSRRLSVSFQGESYAVPRAKVVKAVGNSVSESPSVRKGTPERRRNSATPVKAGENRRPSDQPWPGRVVSMSRSVDLGSGKVVRALKESLVSDQNAVRPSSGGNLGAQDRKSISNLNSSGVCRNPRHLQEANGLSKRASSPMARTTSLSRTSSFKGTVIEPRKVVNESPAGPLRRSLSARGLSSPIRGSLRPASPSKVGLDRSSPSTVMGRMASPSRGRSAVGGTPSVLCYGTAVRTLKVGDNRLGDAHLLRLLHNRHLQWRFVNARAEALLSIQHSNAQRSLYNAWKATSDLCGAVSSKRQELQWLRLKMKLVSILKGQILHLEEWSLIDKDHCISLSGATESLKASTIRLPLIGGARVDVQDLKDAICSAADVMHSMASSICALSRKVEEMNSLVVEVASLITKERSVLDECKNTLSILAAMQVKDCSLRAHILQLKCTLSSLSVKV</sequence>
<feature type="compositionally biased region" description="Polar residues" evidence="2">
    <location>
        <begin position="21"/>
        <end position="31"/>
    </location>
</feature>
<dbReference type="Proteomes" id="UP001443914">
    <property type="component" value="Unassembled WGS sequence"/>
</dbReference>
<organism evidence="3 4">
    <name type="scientific">Saponaria officinalis</name>
    <name type="common">Common soapwort</name>
    <name type="synonym">Lychnis saponaria</name>
    <dbReference type="NCBI Taxonomy" id="3572"/>
    <lineage>
        <taxon>Eukaryota</taxon>
        <taxon>Viridiplantae</taxon>
        <taxon>Streptophyta</taxon>
        <taxon>Embryophyta</taxon>
        <taxon>Tracheophyta</taxon>
        <taxon>Spermatophyta</taxon>
        <taxon>Magnoliopsida</taxon>
        <taxon>eudicotyledons</taxon>
        <taxon>Gunneridae</taxon>
        <taxon>Pentapetalae</taxon>
        <taxon>Caryophyllales</taxon>
        <taxon>Caryophyllaceae</taxon>
        <taxon>Caryophylleae</taxon>
        <taxon>Saponaria</taxon>
    </lineage>
</organism>
<dbReference type="PANTHER" id="PTHR31807:SF38">
    <property type="entry name" value="QWRF MOTIF-CONTAINING PROTEIN 9"/>
    <property type="match status" value="1"/>
</dbReference>
<dbReference type="Pfam" id="PF04484">
    <property type="entry name" value="QWRF"/>
    <property type="match status" value="1"/>
</dbReference>
<protein>
    <recommendedName>
        <fullName evidence="5">QWRF motif-containing protein 2</fullName>
    </recommendedName>
</protein>
<reference evidence="3 4" key="1">
    <citation type="submission" date="2024-03" db="EMBL/GenBank/DDBJ databases">
        <title>WGS assembly of Saponaria officinalis var. Norfolk2.</title>
        <authorList>
            <person name="Jenkins J."/>
            <person name="Shu S."/>
            <person name="Grimwood J."/>
            <person name="Barry K."/>
            <person name="Goodstein D."/>
            <person name="Schmutz J."/>
            <person name="Leebens-Mack J."/>
            <person name="Osbourn A."/>
        </authorList>
    </citation>
    <scope>NUCLEOTIDE SEQUENCE [LARGE SCALE GENOMIC DNA]</scope>
    <source>
        <strain evidence="4">cv. Norfolk2</strain>
        <strain evidence="3">JIC</strain>
        <tissue evidence="3">Leaf</tissue>
    </source>
</reference>
<comment type="caution">
    <text evidence="3">The sequence shown here is derived from an EMBL/GenBank/DDBJ whole genome shotgun (WGS) entry which is preliminary data.</text>
</comment>
<evidence type="ECO:0000313" key="3">
    <source>
        <dbReference type="EMBL" id="KAK9748361.1"/>
    </source>
</evidence>
<gene>
    <name evidence="3" type="ORF">RND81_02G052300</name>
</gene>
<dbReference type="GO" id="GO:0005880">
    <property type="term" value="C:nuclear microtubule"/>
    <property type="evidence" value="ECO:0007669"/>
    <property type="project" value="TreeGrafter"/>
</dbReference>
<keyword evidence="4" id="KW-1185">Reference proteome</keyword>
<feature type="region of interest" description="Disordered" evidence="2">
    <location>
        <begin position="1"/>
        <end position="114"/>
    </location>
</feature>
<feature type="compositionally biased region" description="Polar residues" evidence="2">
    <location>
        <begin position="215"/>
        <end position="226"/>
    </location>
</feature>
<dbReference type="InterPro" id="IPR007573">
    <property type="entry name" value="QWRF"/>
</dbReference>
<feature type="compositionally biased region" description="Polar residues" evidence="2">
    <location>
        <begin position="266"/>
        <end position="277"/>
    </location>
</feature>
<name>A0AAW1MQP5_SAPOF</name>
<evidence type="ECO:0000313" key="4">
    <source>
        <dbReference type="Proteomes" id="UP001443914"/>
    </source>
</evidence>
<accession>A0AAW1MQP5</accession>
<dbReference type="EMBL" id="JBDFQZ010000002">
    <property type="protein sequence ID" value="KAK9748362.1"/>
    <property type="molecule type" value="Genomic_DNA"/>
</dbReference>
<dbReference type="AlphaFoldDB" id="A0AAW1MQP5"/>
<evidence type="ECO:0000256" key="1">
    <source>
        <dbReference type="ARBA" id="ARBA00010016"/>
    </source>
</evidence>
<feature type="region of interest" description="Disordered" evidence="2">
    <location>
        <begin position="215"/>
        <end position="235"/>
    </location>
</feature>
<proteinExistence type="inferred from homology"/>
<feature type="region of interest" description="Disordered" evidence="2">
    <location>
        <begin position="254"/>
        <end position="277"/>
    </location>
</feature>
<comment type="similarity">
    <text evidence="1">Belongs to the QWRF family.</text>
</comment>
<dbReference type="GO" id="GO:0005737">
    <property type="term" value="C:cytoplasm"/>
    <property type="evidence" value="ECO:0007669"/>
    <property type="project" value="TreeGrafter"/>
</dbReference>
<feature type="region of interest" description="Disordered" evidence="2">
    <location>
        <begin position="151"/>
        <end position="192"/>
    </location>
</feature>
<feature type="compositionally biased region" description="Low complexity" evidence="2">
    <location>
        <begin position="297"/>
        <end position="308"/>
    </location>
</feature>
<evidence type="ECO:0008006" key="5">
    <source>
        <dbReference type="Google" id="ProtNLM"/>
    </source>
</evidence>
<dbReference type="PANTHER" id="PTHR31807">
    <property type="entry name" value="AUGMIN FAMILY MEMBER"/>
    <property type="match status" value="1"/>
</dbReference>
<dbReference type="GO" id="GO:0051225">
    <property type="term" value="P:spindle assembly"/>
    <property type="evidence" value="ECO:0007669"/>
    <property type="project" value="TreeGrafter"/>
</dbReference>
<feature type="region of interest" description="Disordered" evidence="2">
    <location>
        <begin position="290"/>
        <end position="344"/>
    </location>
</feature>